<dbReference type="EMBL" id="CCBN010000015">
    <property type="protein sequence ID" value="CDO56429.1"/>
    <property type="molecule type" value="Genomic_DNA"/>
</dbReference>
<organism evidence="3 4">
    <name type="scientific">Geotrichum candidum</name>
    <name type="common">Oospora lactis</name>
    <name type="synonym">Dipodascus geotrichum</name>
    <dbReference type="NCBI Taxonomy" id="1173061"/>
    <lineage>
        <taxon>Eukaryota</taxon>
        <taxon>Fungi</taxon>
        <taxon>Dikarya</taxon>
        <taxon>Ascomycota</taxon>
        <taxon>Saccharomycotina</taxon>
        <taxon>Dipodascomycetes</taxon>
        <taxon>Dipodascales</taxon>
        <taxon>Dipodascaceae</taxon>
        <taxon>Geotrichum</taxon>
    </lineage>
</organism>
<feature type="region of interest" description="Disordered" evidence="2">
    <location>
        <begin position="273"/>
        <end position="316"/>
    </location>
</feature>
<dbReference type="Proteomes" id="UP000242525">
    <property type="component" value="Unassembled WGS sequence"/>
</dbReference>
<dbReference type="AlphaFoldDB" id="A0A0J9XGH2"/>
<evidence type="ECO:0000313" key="4">
    <source>
        <dbReference type="Proteomes" id="UP000242525"/>
    </source>
</evidence>
<gene>
    <name evidence="3" type="ORF">BN980_GECA15s01110g</name>
</gene>
<evidence type="ECO:0000313" key="3">
    <source>
        <dbReference type="EMBL" id="CDO56429.1"/>
    </source>
</evidence>
<dbReference type="STRING" id="1173061.A0A0J9XGH2"/>
<comment type="caution">
    <text evidence="3">The sequence shown here is derived from an EMBL/GenBank/DDBJ whole genome shotgun (WGS) entry which is preliminary data.</text>
</comment>
<sequence>MQGFNKYYPPDYDGKTSVNKLAGKNHALGSRASKIKDGILTVRFECPFDMSCLKCEKTIAQGVRFNASKKKVGNYYTTPIWSFRMKCANCANWLEIRSNPKDTTYDVVEGAKKLFATINDGPQANSVVKIGDDAFSQIEKNRSVMLEKERNDQIIRELYQANKRQWNNAFESSQKLRKAFRMEKKAIQANENATQAVSDKNSLHIPLLDVAASDKNTANAIKYGSNLEEDAQRSLDKRLHSSAFTANGNSGLDLDYTSRALDTIASLADKKSGSFDISNSKARKKRAVSVKPKPVQPETKDAKSTLVEYSDSSDES</sequence>
<dbReference type="OrthoDB" id="360327at2759"/>
<dbReference type="PANTHER" id="PTHR12111">
    <property type="entry name" value="SPLICING FACTOR YJU2"/>
    <property type="match status" value="1"/>
</dbReference>
<reference evidence="3" key="1">
    <citation type="submission" date="2014-03" db="EMBL/GenBank/DDBJ databases">
        <authorList>
            <person name="Casaregola S."/>
        </authorList>
    </citation>
    <scope>NUCLEOTIDE SEQUENCE [LARGE SCALE GENOMIC DNA]</scope>
    <source>
        <strain evidence="3">CLIB 918</strain>
    </source>
</reference>
<dbReference type="PANTHER" id="PTHR12111:SF2">
    <property type="entry name" value="SPLICING FACTOR YJU2B-RELATED"/>
    <property type="match status" value="1"/>
</dbReference>
<accession>A0A0J9XGH2</accession>
<evidence type="ECO:0000256" key="2">
    <source>
        <dbReference type="SAM" id="MobiDB-lite"/>
    </source>
</evidence>
<dbReference type="GO" id="GO:0071014">
    <property type="term" value="C:post-mRNA release spliceosomal complex"/>
    <property type="evidence" value="ECO:0007669"/>
    <property type="project" value="TreeGrafter"/>
</dbReference>
<dbReference type="InterPro" id="IPR007590">
    <property type="entry name" value="Saf4/Yju2"/>
</dbReference>
<proteinExistence type="inferred from homology"/>
<dbReference type="Pfam" id="PF04502">
    <property type="entry name" value="Saf4_Yju2"/>
    <property type="match status" value="1"/>
</dbReference>
<keyword evidence="4" id="KW-1185">Reference proteome</keyword>
<protein>
    <submittedName>
        <fullName evidence="3">Similar to Saccharomyces cerevisiae YKL095W YJU2 Essential protein required for pre-mRNA splicing</fullName>
    </submittedName>
</protein>
<dbReference type="GO" id="GO:0005684">
    <property type="term" value="C:U2-type spliceosomal complex"/>
    <property type="evidence" value="ECO:0007669"/>
    <property type="project" value="TreeGrafter"/>
</dbReference>
<dbReference type="GO" id="GO:0000398">
    <property type="term" value="P:mRNA splicing, via spliceosome"/>
    <property type="evidence" value="ECO:0007669"/>
    <property type="project" value="InterPro"/>
</dbReference>
<evidence type="ECO:0000256" key="1">
    <source>
        <dbReference type="ARBA" id="ARBA00005595"/>
    </source>
</evidence>
<name>A0A0J9XGH2_GEOCN</name>
<comment type="similarity">
    <text evidence="1">Belongs to the CWC16 family.</text>
</comment>